<dbReference type="KEGG" id="scn:Solca_1981"/>
<dbReference type="Proteomes" id="UP000007590">
    <property type="component" value="Chromosome"/>
</dbReference>
<gene>
    <name evidence="1" type="ordered locus">Solca_1981</name>
</gene>
<dbReference type="EMBL" id="CP003349">
    <property type="protein sequence ID" value="AFD07036.1"/>
    <property type="molecule type" value="Genomic_DNA"/>
</dbReference>
<evidence type="ECO:0000313" key="1">
    <source>
        <dbReference type="EMBL" id="AFD07036.1"/>
    </source>
</evidence>
<proteinExistence type="predicted"/>
<reference evidence="1" key="1">
    <citation type="submission" date="2012-02" db="EMBL/GenBank/DDBJ databases">
        <title>The complete genome of Solitalea canadensis DSM 3403.</title>
        <authorList>
            <consortium name="US DOE Joint Genome Institute (JGI-PGF)"/>
            <person name="Lucas S."/>
            <person name="Copeland A."/>
            <person name="Lapidus A."/>
            <person name="Glavina del Rio T."/>
            <person name="Dalin E."/>
            <person name="Tice H."/>
            <person name="Bruce D."/>
            <person name="Goodwin L."/>
            <person name="Pitluck S."/>
            <person name="Peters L."/>
            <person name="Ovchinnikova G."/>
            <person name="Lu M."/>
            <person name="Kyrpides N."/>
            <person name="Mavromatis K."/>
            <person name="Ivanova N."/>
            <person name="Brettin T."/>
            <person name="Detter J.C."/>
            <person name="Han C."/>
            <person name="Larimer F."/>
            <person name="Land M."/>
            <person name="Hauser L."/>
            <person name="Markowitz V."/>
            <person name="Cheng J.-F."/>
            <person name="Hugenholtz P."/>
            <person name="Woyke T."/>
            <person name="Wu D."/>
            <person name="Spring S."/>
            <person name="Schroeder M."/>
            <person name="Kopitz M."/>
            <person name="Brambilla E."/>
            <person name="Klenk H.-P."/>
            <person name="Eisen J.A."/>
        </authorList>
    </citation>
    <scope>NUCLEOTIDE SEQUENCE</scope>
    <source>
        <strain evidence="1">DSM 3403</strain>
    </source>
</reference>
<protein>
    <recommendedName>
        <fullName evidence="3">Lipoprotein</fullName>
    </recommendedName>
</protein>
<dbReference type="HOGENOM" id="CLU_084213_1_0_10"/>
<dbReference type="RefSeq" id="WP_014680263.1">
    <property type="nucleotide sequence ID" value="NC_017770.1"/>
</dbReference>
<sequence>MRLISSKVIVMLGMLGLMFTSCQKDDQKVSKSMDVEASVQGVSKNDIIVADLFEQINIISRSNPSLIDESAKSKAVEGFGDDVLGHLEDFSCAKVKVNVGWPKVVTVDYGAGGCEDPKTKKLRKGKIKLTYNKVWLALGCEVTVEFEDYWCGDTKFDGYCKITSTGIAKNGNLKFKLECEGTKIHCECVERWSCKKEIEWCNNGTLLNIFDDYYSITGYGEGSDNKGNYFTEKIKVALIKKAFCPWISKGSIELSSSKAPLCTLDFGAGDCDAKATLTINGTTKQIDL</sequence>
<keyword evidence="2" id="KW-1185">Reference proteome</keyword>
<dbReference type="OrthoDB" id="1114031at2"/>
<evidence type="ECO:0000313" key="2">
    <source>
        <dbReference type="Proteomes" id="UP000007590"/>
    </source>
</evidence>
<accession>H8KU56</accession>
<dbReference type="eggNOG" id="ENOG5032ZEY">
    <property type="taxonomic scope" value="Bacteria"/>
</dbReference>
<evidence type="ECO:0008006" key="3">
    <source>
        <dbReference type="Google" id="ProtNLM"/>
    </source>
</evidence>
<dbReference type="PROSITE" id="PS51257">
    <property type="entry name" value="PROKAR_LIPOPROTEIN"/>
    <property type="match status" value="1"/>
</dbReference>
<organism evidence="1 2">
    <name type="scientific">Solitalea canadensis (strain ATCC 29591 / DSM 3403 / JCM 21819 / LMG 8368 / NBRC 15130 / NCIMB 12057 / USAM 9D)</name>
    <name type="common">Flexibacter canadensis</name>
    <dbReference type="NCBI Taxonomy" id="929556"/>
    <lineage>
        <taxon>Bacteria</taxon>
        <taxon>Pseudomonadati</taxon>
        <taxon>Bacteroidota</taxon>
        <taxon>Sphingobacteriia</taxon>
        <taxon>Sphingobacteriales</taxon>
        <taxon>Sphingobacteriaceae</taxon>
        <taxon>Solitalea</taxon>
    </lineage>
</organism>
<name>H8KU56_SOLCM</name>
<dbReference type="AlphaFoldDB" id="H8KU56"/>
<dbReference type="STRING" id="929556.Solca_1981"/>